<reference evidence="1" key="1">
    <citation type="submission" date="2021-01" db="EMBL/GenBank/DDBJ databases">
        <authorList>
            <person name="Corre E."/>
            <person name="Pelletier E."/>
            <person name="Niang G."/>
            <person name="Scheremetjew M."/>
            <person name="Finn R."/>
            <person name="Kale V."/>
            <person name="Holt S."/>
            <person name="Cochrane G."/>
            <person name="Meng A."/>
            <person name="Brown T."/>
            <person name="Cohen L."/>
        </authorList>
    </citation>
    <scope>NUCLEOTIDE SEQUENCE</scope>
    <source>
        <strain evidence="1">NIES-2562</strain>
    </source>
</reference>
<dbReference type="EMBL" id="HBIB01048461">
    <property type="protein sequence ID" value="CAE0269516.1"/>
    <property type="molecule type" value="Transcribed_RNA"/>
</dbReference>
<dbReference type="AlphaFoldDB" id="A0A7S3GKZ3"/>
<name>A0A7S3GKZ3_9EUKA</name>
<organism evidence="1">
    <name type="scientific">Palpitomonas bilix</name>
    <dbReference type="NCBI Taxonomy" id="652834"/>
    <lineage>
        <taxon>Eukaryota</taxon>
        <taxon>Eukaryota incertae sedis</taxon>
    </lineage>
</organism>
<accession>A0A7S3GKZ3</accession>
<protein>
    <submittedName>
        <fullName evidence="1">Uncharacterized protein</fullName>
    </submittedName>
</protein>
<proteinExistence type="predicted"/>
<sequence>MHELAPFNARGQSRYNSFLDALRSPVCYYVALHAYVLFMSVHIPKPHTATSFNRLCPCLTHTLDGPICTVLHTQVGRREQKRDILLLKKRKHIVVNAQIIFYYDLLPLCCTAIDEFRSSYFTSKKENEIDLFTSEHI</sequence>
<gene>
    <name evidence="1" type="ORF">PBIL07802_LOCUS31869</name>
</gene>
<evidence type="ECO:0000313" key="1">
    <source>
        <dbReference type="EMBL" id="CAE0269516.1"/>
    </source>
</evidence>